<organism evidence="3 4">
    <name type="scientific">Penstemon smallii</name>
    <dbReference type="NCBI Taxonomy" id="265156"/>
    <lineage>
        <taxon>Eukaryota</taxon>
        <taxon>Viridiplantae</taxon>
        <taxon>Streptophyta</taxon>
        <taxon>Embryophyta</taxon>
        <taxon>Tracheophyta</taxon>
        <taxon>Spermatophyta</taxon>
        <taxon>Magnoliopsida</taxon>
        <taxon>eudicotyledons</taxon>
        <taxon>Gunneridae</taxon>
        <taxon>Pentapetalae</taxon>
        <taxon>asterids</taxon>
        <taxon>lamiids</taxon>
        <taxon>Lamiales</taxon>
        <taxon>Plantaginaceae</taxon>
        <taxon>Cheloneae</taxon>
        <taxon>Penstemon</taxon>
    </lineage>
</organism>
<keyword evidence="1" id="KW-0732">Signal</keyword>
<feature type="domain" description="Pectinesterase inhibitor" evidence="2">
    <location>
        <begin position="29"/>
        <end position="159"/>
    </location>
</feature>
<dbReference type="AlphaFoldDB" id="A0ABD3TG67"/>
<name>A0ABD3TG67_9LAMI</name>
<comment type="caution">
    <text evidence="3">The sequence shown here is derived from an EMBL/GenBank/DDBJ whole genome shotgun (WGS) entry which is preliminary data.</text>
</comment>
<evidence type="ECO:0000259" key="2">
    <source>
        <dbReference type="SMART" id="SM00856"/>
    </source>
</evidence>
<dbReference type="Pfam" id="PF04043">
    <property type="entry name" value="PMEI"/>
    <property type="match status" value="1"/>
</dbReference>
<dbReference type="Proteomes" id="UP001634393">
    <property type="component" value="Unassembled WGS sequence"/>
</dbReference>
<gene>
    <name evidence="3" type="ORF">ACJIZ3_010327</name>
</gene>
<evidence type="ECO:0000256" key="1">
    <source>
        <dbReference type="SAM" id="SignalP"/>
    </source>
</evidence>
<dbReference type="EMBL" id="JBJXBP010000004">
    <property type="protein sequence ID" value="KAL3835591.1"/>
    <property type="molecule type" value="Genomic_DNA"/>
</dbReference>
<feature type="chain" id="PRO_5044777274" description="Pectinesterase inhibitor domain-containing protein" evidence="1">
    <location>
        <begin position="29"/>
        <end position="163"/>
    </location>
</feature>
<dbReference type="SMART" id="SM00856">
    <property type="entry name" value="PMEI"/>
    <property type="match status" value="1"/>
</dbReference>
<sequence>MDLKNSTSLFVTATALLLLAAAYGPTTADARAFIGVNPFCRTADYRRICTKMVNGATTLALAQRVQAMVPLLKPVISHLEPQSQESIMSTCNEDFDSRIDDLQESLKALEINDIGTVRTRLSAAFSSDCMEELSQFGVECPFFKIVEFLQKEVDNCLAVVQQN</sequence>
<keyword evidence="4" id="KW-1185">Reference proteome</keyword>
<reference evidence="3 4" key="1">
    <citation type="submission" date="2024-12" db="EMBL/GenBank/DDBJ databases">
        <title>The unique morphological basis and parallel evolutionary history of personate flowers in Penstemon.</title>
        <authorList>
            <person name="Depatie T.H."/>
            <person name="Wessinger C.A."/>
        </authorList>
    </citation>
    <scope>NUCLEOTIDE SEQUENCE [LARGE SCALE GENOMIC DNA]</scope>
    <source>
        <strain evidence="3">WTNN_2</strain>
        <tissue evidence="3">Leaf</tissue>
    </source>
</reference>
<dbReference type="InterPro" id="IPR035513">
    <property type="entry name" value="Invertase/methylesterase_inhib"/>
</dbReference>
<dbReference type="InterPro" id="IPR006501">
    <property type="entry name" value="Pectinesterase_inhib_dom"/>
</dbReference>
<accession>A0ABD3TG67</accession>
<evidence type="ECO:0000313" key="3">
    <source>
        <dbReference type="EMBL" id="KAL3835591.1"/>
    </source>
</evidence>
<proteinExistence type="predicted"/>
<feature type="signal peptide" evidence="1">
    <location>
        <begin position="1"/>
        <end position="28"/>
    </location>
</feature>
<evidence type="ECO:0000313" key="4">
    <source>
        <dbReference type="Proteomes" id="UP001634393"/>
    </source>
</evidence>
<dbReference type="SUPFAM" id="SSF101148">
    <property type="entry name" value="Plant invertase/pectin methylesterase inhibitor"/>
    <property type="match status" value="1"/>
</dbReference>
<dbReference type="Gene3D" id="1.20.140.40">
    <property type="entry name" value="Invertase/pectin methylesterase inhibitor family protein"/>
    <property type="match status" value="1"/>
</dbReference>
<protein>
    <recommendedName>
        <fullName evidence="2">Pectinesterase inhibitor domain-containing protein</fullName>
    </recommendedName>
</protein>